<reference evidence="5" key="1">
    <citation type="submission" date="2016-07" db="EMBL/GenBank/DDBJ databases">
        <authorList>
            <person name="Bretaudeau A."/>
        </authorList>
    </citation>
    <scope>NUCLEOTIDE SEQUENCE</scope>
    <source>
        <strain evidence="5">Rice</strain>
        <tissue evidence="5">Whole body</tissue>
    </source>
</reference>
<protein>
    <submittedName>
        <fullName evidence="5">SFRICE_004800</fullName>
    </submittedName>
</protein>
<feature type="domain" description="TMEM62 C-terminal" evidence="4">
    <location>
        <begin position="485"/>
        <end position="572"/>
    </location>
</feature>
<dbReference type="EMBL" id="ODYU01000563">
    <property type="protein sequence ID" value="SOQ35537.1"/>
    <property type="molecule type" value="Genomic_DNA"/>
</dbReference>
<dbReference type="Pfam" id="PF24384">
    <property type="entry name" value="Ig_TMM62"/>
    <property type="match status" value="1"/>
</dbReference>
<dbReference type="PANTHER" id="PTHR14795:SF0">
    <property type="entry name" value="TRANSMEMBRANE PROTEIN 62"/>
    <property type="match status" value="1"/>
</dbReference>
<feature type="transmembrane region" description="Helical" evidence="1">
    <location>
        <begin position="7"/>
        <end position="29"/>
    </location>
</feature>
<dbReference type="SUPFAM" id="SSF56300">
    <property type="entry name" value="Metallo-dependent phosphatases"/>
    <property type="match status" value="1"/>
</dbReference>
<dbReference type="InterPro" id="IPR041871">
    <property type="entry name" value="MPP_TMEM62"/>
</dbReference>
<keyword evidence="1" id="KW-1133">Transmembrane helix</keyword>
<evidence type="ECO:0000256" key="1">
    <source>
        <dbReference type="SAM" id="Phobius"/>
    </source>
</evidence>
<proteinExistence type="predicted"/>
<feature type="transmembrane region" description="Helical" evidence="1">
    <location>
        <begin position="584"/>
        <end position="605"/>
    </location>
</feature>
<dbReference type="CDD" id="cd07401">
    <property type="entry name" value="MPP_TMEM62_N"/>
    <property type="match status" value="1"/>
</dbReference>
<dbReference type="Gene3D" id="3.60.21.10">
    <property type="match status" value="1"/>
</dbReference>
<feature type="transmembrane region" description="Helical" evidence="1">
    <location>
        <begin position="441"/>
        <end position="469"/>
    </location>
</feature>
<name>A0A2H1V3X9_SPOFR</name>
<dbReference type="AlphaFoldDB" id="A0A2H1V3X9"/>
<dbReference type="Pfam" id="PF24394">
    <property type="entry name" value="TMEM62_C"/>
    <property type="match status" value="1"/>
</dbReference>
<accession>A0A2H1V3X9</accession>
<keyword evidence="1" id="KW-0472">Membrane</keyword>
<dbReference type="InterPro" id="IPR029052">
    <property type="entry name" value="Metallo-depent_PP-like"/>
</dbReference>
<evidence type="ECO:0000259" key="3">
    <source>
        <dbReference type="Pfam" id="PF24384"/>
    </source>
</evidence>
<dbReference type="InterPro" id="IPR056229">
    <property type="entry name" value="Ig_TMM62"/>
</dbReference>
<feature type="domain" description="TMEM62 Ig-like" evidence="3">
    <location>
        <begin position="328"/>
        <end position="431"/>
    </location>
</feature>
<keyword evidence="1" id="KW-0812">Transmembrane</keyword>
<dbReference type="InterPro" id="IPR056230">
    <property type="entry name" value="TMEM62_C"/>
</dbReference>
<dbReference type="Pfam" id="PF00149">
    <property type="entry name" value="Metallophos"/>
    <property type="match status" value="1"/>
</dbReference>
<feature type="transmembrane region" description="Helical" evidence="1">
    <location>
        <begin position="546"/>
        <end position="564"/>
    </location>
</feature>
<evidence type="ECO:0000259" key="2">
    <source>
        <dbReference type="Pfam" id="PF00149"/>
    </source>
</evidence>
<dbReference type="GO" id="GO:0016787">
    <property type="term" value="F:hydrolase activity"/>
    <property type="evidence" value="ECO:0007669"/>
    <property type="project" value="InterPro"/>
</dbReference>
<sequence length="775" mass="89912">MILSKSTVWFLGVLLLISIFMANLLNMIATDHNFYIENENEGKNYTKYLADKYGKITDTTEKIIWFLQISDIHISIFRDPGRISQFQQFCDNTVKIISPAIVLATGDLTDAKAKDNLGSSQVKTEWIYYHNIVQESGVTDKTVWLDIRGNHDNFNIRALHSQENYFRNYSVQGRKHAKSYVHYVQSNGVNVAFLGVDACPDPGLRRPFNFIGILDAGEQQLLQKLKVEAESKADHIVWFGHYPTSCILSLENDASKLNIRHLIGSSQGSHVYVCGHLHSMGGLVPKMYTKQKKGYLELELGDWKDNRMYRLAAIDHGHFSFVDQKHNVWPLVLVTNPKNARYVMHGREPLQLIPDSSHIRILVFSDVAVKNVDISFDQISWMTCRHTTGPLYVCLWLPHLFTKGVHNLYVKAYDEIGREAFVEHPFTLDGSVMSFEITARILLMLDAGIVFQAIFGTLLMINVLPLVILRLCKRPPRIRAKYGRLMIRRVWLLSKIDRVFYPIVLYAAYLPFGPWAIGELIDGHVGAIFAWGILIKGSFLPEPFTYMYGSVQLMFVQVPLVFVLSHCLDYRLYGYNVRGVRRLILNLPFVFLLSIQLLLAYFFWLEYGTMSFIFGPLRTWSIALSLLLWYKTLNLPPEYCRCNWITAQKIWSLEFVSRFTRPKRERVRCSDWLIHSCRPIRVPNMHSFRFLLTYQKNIPAELKTSSFLASRLNNKKLHDITHFKKYFRPNTETLLNFKFNRNESAFGVLVGWFIRASQSERRKRKLVLRALYERL</sequence>
<organism evidence="5">
    <name type="scientific">Spodoptera frugiperda</name>
    <name type="common">Fall armyworm</name>
    <dbReference type="NCBI Taxonomy" id="7108"/>
    <lineage>
        <taxon>Eukaryota</taxon>
        <taxon>Metazoa</taxon>
        <taxon>Ecdysozoa</taxon>
        <taxon>Arthropoda</taxon>
        <taxon>Hexapoda</taxon>
        <taxon>Insecta</taxon>
        <taxon>Pterygota</taxon>
        <taxon>Neoptera</taxon>
        <taxon>Endopterygota</taxon>
        <taxon>Lepidoptera</taxon>
        <taxon>Glossata</taxon>
        <taxon>Ditrysia</taxon>
        <taxon>Noctuoidea</taxon>
        <taxon>Noctuidae</taxon>
        <taxon>Amphipyrinae</taxon>
        <taxon>Spodoptera</taxon>
    </lineage>
</organism>
<evidence type="ECO:0000259" key="4">
    <source>
        <dbReference type="Pfam" id="PF24394"/>
    </source>
</evidence>
<dbReference type="InterPro" id="IPR004843">
    <property type="entry name" value="Calcineurin-like_PHP"/>
</dbReference>
<feature type="domain" description="Calcineurin-like phosphoesterase" evidence="2">
    <location>
        <begin position="65"/>
        <end position="279"/>
    </location>
</feature>
<gene>
    <name evidence="5" type="ORF">SFRICE_004800</name>
</gene>
<dbReference type="PANTHER" id="PTHR14795">
    <property type="entry name" value="HELICASE RELATED"/>
    <property type="match status" value="1"/>
</dbReference>
<evidence type="ECO:0000313" key="5">
    <source>
        <dbReference type="EMBL" id="SOQ35537.1"/>
    </source>
</evidence>